<evidence type="ECO:0000256" key="3">
    <source>
        <dbReference type="ARBA" id="ARBA00022833"/>
    </source>
</evidence>
<evidence type="ECO:0000313" key="7">
    <source>
        <dbReference type="EMBL" id="TNJ27419.1"/>
    </source>
</evidence>
<dbReference type="InterPro" id="IPR013083">
    <property type="entry name" value="Znf_RING/FYVE/PHD"/>
</dbReference>
<dbReference type="OrthoDB" id="6270329at2759"/>
<dbReference type="InterPro" id="IPR017907">
    <property type="entry name" value="Znf_RING_CS"/>
</dbReference>
<evidence type="ECO:0000256" key="2">
    <source>
        <dbReference type="ARBA" id="ARBA00022771"/>
    </source>
</evidence>
<keyword evidence="1" id="KW-0479">Metal-binding</keyword>
<evidence type="ECO:0000313" key="8">
    <source>
        <dbReference type="Proteomes" id="UP000315496"/>
    </source>
</evidence>
<dbReference type="InterPro" id="IPR001841">
    <property type="entry name" value="Znf_RING"/>
</dbReference>
<feature type="region of interest" description="Disordered" evidence="5">
    <location>
        <begin position="901"/>
        <end position="928"/>
    </location>
</feature>
<feature type="compositionally biased region" description="Polar residues" evidence="5">
    <location>
        <begin position="149"/>
        <end position="164"/>
    </location>
</feature>
<protein>
    <submittedName>
        <fullName evidence="7">C3HC4-type zinc-finger domain-containing protein</fullName>
    </submittedName>
</protein>
<reference evidence="7 8" key="1">
    <citation type="submission" date="2019-05" db="EMBL/GenBank/DDBJ databases">
        <title>The compact genome of Giardia muris reveals important steps in the evolution of intestinal protozoan parasites.</title>
        <authorList>
            <person name="Xu F."/>
            <person name="Jimenez-Gonzalez A."/>
            <person name="Einarsson E."/>
            <person name="Astvaldsson A."/>
            <person name="Peirasmaki D."/>
            <person name="Eckmann L."/>
            <person name="Andersson J.O."/>
            <person name="Svard S.G."/>
            <person name="Jerlstrom-Hultqvist J."/>
        </authorList>
    </citation>
    <scope>NUCLEOTIDE SEQUENCE [LARGE SCALE GENOMIC DNA]</scope>
    <source>
        <strain evidence="7 8">Roberts-Thomson</strain>
    </source>
</reference>
<feature type="domain" description="RING-type" evidence="6">
    <location>
        <begin position="222"/>
        <end position="262"/>
    </location>
</feature>
<dbReference type="SMART" id="SM00184">
    <property type="entry name" value="RING"/>
    <property type="match status" value="3"/>
</dbReference>
<dbReference type="PROSITE" id="PS00518">
    <property type="entry name" value="ZF_RING_1"/>
    <property type="match status" value="2"/>
</dbReference>
<feature type="compositionally biased region" description="Polar residues" evidence="5">
    <location>
        <begin position="59"/>
        <end position="68"/>
    </location>
</feature>
<dbReference type="Proteomes" id="UP000315496">
    <property type="component" value="Chromosome 3"/>
</dbReference>
<organism evidence="7 8">
    <name type="scientific">Giardia muris</name>
    <dbReference type="NCBI Taxonomy" id="5742"/>
    <lineage>
        <taxon>Eukaryota</taxon>
        <taxon>Metamonada</taxon>
        <taxon>Diplomonadida</taxon>
        <taxon>Hexamitidae</taxon>
        <taxon>Giardiinae</taxon>
        <taxon>Giardia</taxon>
    </lineage>
</organism>
<dbReference type="PROSITE" id="PS50089">
    <property type="entry name" value="ZF_RING_2"/>
    <property type="match status" value="1"/>
</dbReference>
<sequence>MPGKGLEEDERASPWVEDAIYRGLRHMHDEDGIDVDVERILTPMPSFSDKLTPSEAFSPDQQPPINNQERSDLTAYADKSVTSDVSRLHTPRADELMDDESIRRDDTPVPSDAEGALQDEGTDRKDQRQTFLYREDAAMSAEGPILKQELSSPTISRLSTPTLSNQESPVILGATQPISPIKVAAPSTQARPECVTVWTMVADPDTGNPAIIPYNIRSTHICGVCMEPFRKPMTTRCNHTFCAHCIYMCSLYWRPQTCPACKTSLHSVPLVDDMLDSLVSSQFVRQPDPVVGDVVHVLTTSPHVYAFEVGIVVSLAPGYVSESRQQAILTSAHGKSPVEAGQKFIACTVARVETGGRVWMGRLADLLVVNPDNYPLGTRPLRGSIVIDSRFLQLRQINLQLPASRISPLSDAEVNERLARINSAFANGEGDEENKDNDSDGPKTSMQLGLGVYSFTHRRCELIRPRKIHTASTAIFSSELTPDSRARFDDIRAFERSCPLLSGKTVKGQTDEASPDRWVCYPDRLPLIPQYEFPHYFNRNGAYGVVAVDNASASQAVIYGAGGVDRVTSLLPYLTVVTNLVPWIHMRDFCCVGCKQLLRLPTRLHCGHFYCYNCATDSLLMGWPCLGCGTQLRLTDLSPMSAAGLASVGIDRYIPIAIDMCQAIQLLFPEQHVMLDRWVPVRVQGTPVRLGVLLDDVSYGTVHVGLDPDAAFTVSVASLTAVDLYSYIRPALRPERGIVLLRRPQAELPRPLVQPKGPPGVLKKYRPNSAPCEFFSDPLPPFPMISLAKSQDRRQLVITRGGLLAYDTRATPNPLLLTALQLTTDFASLKENFNRILQLLHQAQEEKELAHLKVTLWEQYMSAFRVGYVKDDIFAKRASPEVGKPERAVSMTVRTGSKVSEQAVERQRYQTNRRAREKRSSGGRIGRTLSPTPFSRYFLKYKEFLEESHTLNTQFASFRVKEDALLRHAYSHLQGEDDVAACATLMRLLIKYYPLDIVCTACLRVVRRPTRLSCGHLVCRTCGLIYCATGQPCLECWHPITSLGDLTEDHIMERKLIAHIPRTMHGDQIDIGSFVTRAGGRERRVGIVLATSNQVGIDYVLVQYATGQSLLRMSEVTSVYPAPPKGDVDPLLPQTYRTSAPEPGVSLVGLPCVIWPDIQALMPYRGFLGLVCSVKQRTADVTLEIGTVLAVPVAAIRVLTLVGPQVEYEKLRTWAVQIEKEAVQAERREREREVEKEVLQTIDIPGVKDLGLTLVSPSLIPEGKRRSYDRTKLPIFIPVEPGVQRSTNPTKPPIRKSPGPQDGPVRRRVTPLAGGQQPRRIR</sequence>
<comment type="caution">
    <text evidence="7">The sequence shown here is derived from an EMBL/GenBank/DDBJ whole genome shotgun (WGS) entry which is preliminary data.</text>
</comment>
<dbReference type="GO" id="GO:0008270">
    <property type="term" value="F:zinc ion binding"/>
    <property type="evidence" value="ECO:0007669"/>
    <property type="project" value="UniProtKB-KW"/>
</dbReference>
<dbReference type="PANTHER" id="PTHR15898:SF13">
    <property type="entry name" value="BIFUNCTIONAL APOPTOSIS REGULATOR"/>
    <property type="match status" value="1"/>
</dbReference>
<evidence type="ECO:0000256" key="5">
    <source>
        <dbReference type="SAM" id="MobiDB-lite"/>
    </source>
</evidence>
<evidence type="ECO:0000256" key="4">
    <source>
        <dbReference type="PROSITE-ProRule" id="PRU00175"/>
    </source>
</evidence>
<dbReference type="GO" id="GO:0043161">
    <property type="term" value="P:proteasome-mediated ubiquitin-dependent protein catabolic process"/>
    <property type="evidence" value="ECO:0007669"/>
    <property type="project" value="TreeGrafter"/>
</dbReference>
<evidence type="ECO:0000256" key="1">
    <source>
        <dbReference type="ARBA" id="ARBA00022723"/>
    </source>
</evidence>
<feature type="compositionally biased region" description="Basic and acidic residues" evidence="5">
    <location>
        <begin position="91"/>
        <end position="107"/>
    </location>
</feature>
<feature type="region of interest" description="Disordered" evidence="5">
    <location>
        <begin position="1279"/>
        <end position="1322"/>
    </location>
</feature>
<dbReference type="GO" id="GO:0061630">
    <property type="term" value="F:ubiquitin protein ligase activity"/>
    <property type="evidence" value="ECO:0007669"/>
    <property type="project" value="TreeGrafter"/>
</dbReference>
<keyword evidence="8" id="KW-1185">Reference proteome</keyword>
<keyword evidence="3" id="KW-0862">Zinc</keyword>
<dbReference type="EMBL" id="VDLU01000003">
    <property type="protein sequence ID" value="TNJ27419.1"/>
    <property type="molecule type" value="Genomic_DNA"/>
</dbReference>
<evidence type="ECO:0000259" key="6">
    <source>
        <dbReference type="PROSITE" id="PS50089"/>
    </source>
</evidence>
<feature type="region of interest" description="Disordered" evidence="5">
    <location>
        <begin position="424"/>
        <end position="443"/>
    </location>
</feature>
<keyword evidence="2 4" id="KW-0863">Zinc-finger</keyword>
<feature type="region of interest" description="Disordered" evidence="5">
    <location>
        <begin position="143"/>
        <end position="164"/>
    </location>
</feature>
<dbReference type="Gene3D" id="3.30.40.10">
    <property type="entry name" value="Zinc/RING finger domain, C3HC4 (zinc finger)"/>
    <property type="match status" value="3"/>
</dbReference>
<feature type="region of interest" description="Disordered" evidence="5">
    <location>
        <begin position="44"/>
        <end position="127"/>
    </location>
</feature>
<dbReference type="Pfam" id="PF13445">
    <property type="entry name" value="zf-RING_UBOX"/>
    <property type="match status" value="1"/>
</dbReference>
<accession>A0A4Z1T4F9</accession>
<proteinExistence type="predicted"/>
<dbReference type="PANTHER" id="PTHR15898">
    <property type="entry name" value="BIFUNCTIONAL APOPTOSIS REGULATOR"/>
    <property type="match status" value="1"/>
</dbReference>
<name>A0A4Z1T4F9_GIAMU</name>
<dbReference type="InterPro" id="IPR027370">
    <property type="entry name" value="Znf-RING_euk"/>
</dbReference>
<dbReference type="VEuPathDB" id="GiardiaDB:GMRT_11295"/>
<dbReference type="CDD" id="cd16449">
    <property type="entry name" value="RING-HC"/>
    <property type="match status" value="1"/>
</dbReference>
<gene>
    <name evidence="7" type="ORF">GMRT_11295</name>
</gene>
<dbReference type="SUPFAM" id="SSF57850">
    <property type="entry name" value="RING/U-box"/>
    <property type="match status" value="3"/>
</dbReference>